<comment type="caution">
    <text evidence="1">The sequence shown here is derived from an EMBL/GenBank/DDBJ whole genome shotgun (WGS) entry which is preliminary data.</text>
</comment>
<proteinExistence type="predicted"/>
<accession>A0A8H5ZP85</accession>
<dbReference type="Proteomes" id="UP000624244">
    <property type="component" value="Unassembled WGS sequence"/>
</dbReference>
<evidence type="ECO:0000313" key="1">
    <source>
        <dbReference type="EMBL" id="KAF5851353.1"/>
    </source>
</evidence>
<sequence length="144" mass="16558">MVRVHFHIINPLFVFHPSSKVIRTCQAVRGSIYGYFQSYILAVLICRTSIYRSTGHNDKLFGMGECSLHLLRIYTTTFHPVTSLSTEQIALNFVKMYAVICVKAERLGLTLEYEEESSLHSVTSLREHRRFTKYLADAFMSVSD</sequence>
<name>A0A8H5ZP85_COCSA</name>
<dbReference type="EMBL" id="WNKQ01000005">
    <property type="protein sequence ID" value="KAF5851353.1"/>
    <property type="molecule type" value="Genomic_DNA"/>
</dbReference>
<gene>
    <name evidence="1" type="ORF">GGP41_004102</name>
</gene>
<reference evidence="1" key="1">
    <citation type="submission" date="2019-11" db="EMBL/GenBank/DDBJ databases">
        <title>Bipolaris sorokiniana Genome sequencing.</title>
        <authorList>
            <person name="Wang H."/>
        </authorList>
    </citation>
    <scope>NUCLEOTIDE SEQUENCE</scope>
</reference>
<evidence type="ECO:0000313" key="2">
    <source>
        <dbReference type="Proteomes" id="UP000624244"/>
    </source>
</evidence>
<organism evidence="1 2">
    <name type="scientific">Cochliobolus sativus</name>
    <name type="common">Common root rot and spot blotch fungus</name>
    <name type="synonym">Bipolaris sorokiniana</name>
    <dbReference type="NCBI Taxonomy" id="45130"/>
    <lineage>
        <taxon>Eukaryota</taxon>
        <taxon>Fungi</taxon>
        <taxon>Dikarya</taxon>
        <taxon>Ascomycota</taxon>
        <taxon>Pezizomycotina</taxon>
        <taxon>Dothideomycetes</taxon>
        <taxon>Pleosporomycetidae</taxon>
        <taxon>Pleosporales</taxon>
        <taxon>Pleosporineae</taxon>
        <taxon>Pleosporaceae</taxon>
        <taxon>Bipolaris</taxon>
    </lineage>
</organism>
<protein>
    <submittedName>
        <fullName evidence="1">Uncharacterized protein</fullName>
    </submittedName>
</protein>
<dbReference type="AlphaFoldDB" id="A0A8H5ZP85"/>